<dbReference type="Pfam" id="PF07690">
    <property type="entry name" value="MFS_1"/>
    <property type="match status" value="1"/>
</dbReference>
<dbReference type="EMBL" id="CP015055">
    <property type="protein sequence ID" value="QGN14480.1"/>
    <property type="molecule type" value="Genomic_DNA"/>
</dbReference>
<keyword evidence="5 6" id="KW-0472">Membrane</keyword>
<comment type="subcellular location">
    <subcellularLocation>
        <location evidence="1">Membrane</location>
        <topology evidence="1">Multi-pass membrane protein</topology>
    </subcellularLocation>
</comment>
<dbReference type="Gene3D" id="1.20.1250.20">
    <property type="entry name" value="MFS general substrate transporter like domains"/>
    <property type="match status" value="1"/>
</dbReference>
<keyword evidence="4 6" id="KW-1133">Transmembrane helix</keyword>
<dbReference type="PANTHER" id="PTHR43791">
    <property type="entry name" value="PERMEASE-RELATED"/>
    <property type="match status" value="1"/>
</dbReference>
<keyword evidence="2" id="KW-0813">Transport</keyword>
<evidence type="ECO:0000256" key="3">
    <source>
        <dbReference type="ARBA" id="ARBA00022692"/>
    </source>
</evidence>
<sequence>MGSVVVWYSHYLNSFVAYTTQVTKDTMSRLSSEKTTTIVNEEGISVSTYDVESGVENSKGFGHNPFKDPKVAEYYRELYESSGYECRAAFDPEFTWTESEEKKLVRKLNWRVAMTACFLFVALQLDRGNLAQAVADNLLKDMHMNTNDYNVGNQIFYVSFFVAELPSQLISKRLGPDRFVPFQMCAWSAVAMSQAAMHNKTGFYICRCLLGLLEGGFIADLVLWLTYFFTSKELSLRLSWFWTSLSIVQIVSALMAYGILRMRGKHGLTGWQWLFLLEGIITFLIGLAGFYLMVPSAVQTKNWMHPKGWFTEREEKIVVNRVLRDDPSKGDMHNRQPLSFKLIWEALKDYYLWPIYAIGLVAYAAYNTLGAYLTLTLKSVGFGTLNVQLLSIPYQVIHIILLIGITWLSERLNERAYMGIIAAVWNSLFVGILRWWSGSLVNAWPTFALCTLLLGAPYIHAICVSWVSRNSNSIKTRAVSSALYNMAVQVGSIYCTQIYRNDDKPLYHRGNTVLFVFAIGTIPLYLFTKWFYHSINTKREKIWSEMTDEERKEYIATTEDKGNRRLDFRFAE</sequence>
<reference evidence="7 8" key="1">
    <citation type="submission" date="2016-03" db="EMBL/GenBank/DDBJ databases">
        <title>How can Kluyveromyces marxianus grow so fast - potential evolutionary course in Saccharomyces Complex revealed by comparative genomics.</title>
        <authorList>
            <person name="Mo W."/>
            <person name="Lu W."/>
            <person name="Yang X."/>
            <person name="Qi J."/>
            <person name="Lv H."/>
        </authorList>
    </citation>
    <scope>NUCLEOTIDE SEQUENCE [LARGE SCALE GENOMIC DNA]</scope>
    <source>
        <strain evidence="7 8">FIM1</strain>
    </source>
</reference>
<accession>A0ABX6EQ98</accession>
<gene>
    <name evidence="7" type="primary">SOA1</name>
    <name evidence="7" type="ORF">FIM1_1141</name>
</gene>
<keyword evidence="8" id="KW-1185">Reference proteome</keyword>
<evidence type="ECO:0000256" key="4">
    <source>
        <dbReference type="ARBA" id="ARBA00022989"/>
    </source>
</evidence>
<evidence type="ECO:0000313" key="8">
    <source>
        <dbReference type="Proteomes" id="UP000422736"/>
    </source>
</evidence>
<dbReference type="Proteomes" id="UP000422736">
    <property type="component" value="Chromosome 2"/>
</dbReference>
<feature type="transmembrane region" description="Helical" evidence="6">
    <location>
        <begin position="240"/>
        <end position="260"/>
    </location>
</feature>
<feature type="transmembrane region" description="Helical" evidence="6">
    <location>
        <begin position="416"/>
        <end position="437"/>
    </location>
</feature>
<feature type="transmembrane region" description="Helical" evidence="6">
    <location>
        <begin position="443"/>
        <end position="467"/>
    </location>
</feature>
<feature type="transmembrane region" description="Helical" evidence="6">
    <location>
        <begin position="392"/>
        <end position="409"/>
    </location>
</feature>
<dbReference type="SUPFAM" id="SSF103473">
    <property type="entry name" value="MFS general substrate transporter"/>
    <property type="match status" value="1"/>
</dbReference>
<dbReference type="InterPro" id="IPR036259">
    <property type="entry name" value="MFS_trans_sf"/>
</dbReference>
<evidence type="ECO:0000256" key="5">
    <source>
        <dbReference type="ARBA" id="ARBA00023136"/>
    </source>
</evidence>
<evidence type="ECO:0000256" key="2">
    <source>
        <dbReference type="ARBA" id="ARBA00022448"/>
    </source>
</evidence>
<feature type="transmembrane region" description="Helical" evidence="6">
    <location>
        <begin position="512"/>
        <end position="532"/>
    </location>
</feature>
<evidence type="ECO:0000313" key="7">
    <source>
        <dbReference type="EMBL" id="QGN14480.1"/>
    </source>
</evidence>
<proteinExistence type="predicted"/>
<name>A0ABX6EQ98_KLUMA</name>
<keyword evidence="3 6" id="KW-0812">Transmembrane</keyword>
<feature type="transmembrane region" description="Helical" evidence="6">
    <location>
        <begin position="350"/>
        <end position="372"/>
    </location>
</feature>
<evidence type="ECO:0000256" key="1">
    <source>
        <dbReference type="ARBA" id="ARBA00004141"/>
    </source>
</evidence>
<evidence type="ECO:0000256" key="6">
    <source>
        <dbReference type="SAM" id="Phobius"/>
    </source>
</evidence>
<feature type="transmembrane region" description="Helical" evidence="6">
    <location>
        <begin position="479"/>
        <end position="500"/>
    </location>
</feature>
<feature type="transmembrane region" description="Helical" evidence="6">
    <location>
        <begin position="202"/>
        <end position="228"/>
    </location>
</feature>
<organism evidence="7 8">
    <name type="scientific">Kluyveromyces marxianus</name>
    <name type="common">Yeast</name>
    <name type="synonym">Candida kefyr</name>
    <dbReference type="NCBI Taxonomy" id="4911"/>
    <lineage>
        <taxon>Eukaryota</taxon>
        <taxon>Fungi</taxon>
        <taxon>Dikarya</taxon>
        <taxon>Ascomycota</taxon>
        <taxon>Saccharomycotina</taxon>
        <taxon>Saccharomycetes</taxon>
        <taxon>Saccharomycetales</taxon>
        <taxon>Saccharomycetaceae</taxon>
        <taxon>Kluyveromyces</taxon>
    </lineage>
</organism>
<dbReference type="InterPro" id="IPR011701">
    <property type="entry name" value="MFS"/>
</dbReference>
<dbReference type="PANTHER" id="PTHR43791:SF29">
    <property type="entry name" value="MAJOR FACILITATOR SUPERFAMILY (MFS) PROFILE DOMAIN-CONTAINING PROTEIN"/>
    <property type="match status" value="1"/>
</dbReference>
<protein>
    <submittedName>
        <fullName evidence="7">Transporter YIL166C</fullName>
    </submittedName>
</protein>
<feature type="transmembrane region" description="Helical" evidence="6">
    <location>
        <begin position="272"/>
        <end position="294"/>
    </location>
</feature>